<dbReference type="PANTHER" id="PTHR41786:SF1">
    <property type="entry name" value="6-HYDROXYMETHYLPTERIN DIPHOSPHOKINASE MPTE-LIKE DOMAIN-CONTAINING PROTEIN"/>
    <property type="match status" value="1"/>
</dbReference>
<evidence type="ECO:0000313" key="3">
    <source>
        <dbReference type="Proteomes" id="UP000652153"/>
    </source>
</evidence>
<dbReference type="RefSeq" id="WP_188593889.1">
    <property type="nucleotide sequence ID" value="NZ_BMFU01000007.1"/>
</dbReference>
<protein>
    <recommendedName>
        <fullName evidence="1">6-hydroxymethylpterin diphosphokinase MptE-like domain-containing protein</fullName>
    </recommendedName>
</protein>
<evidence type="ECO:0000259" key="1">
    <source>
        <dbReference type="Pfam" id="PF01973"/>
    </source>
</evidence>
<dbReference type="InterPro" id="IPR002826">
    <property type="entry name" value="MptE-like"/>
</dbReference>
<sequence length="592" mass="68479">MKQANLEVLEKRFPHVAEKTKNYNENIVEPIIYELFDKDEIWLQAVKEIVEDSKIIFVYGFGQGLSIADLLEEFPDRWLFIYEPDEASFNKLVCEYDISPLLNHPNLYWISLGNNQIKTLFYLLCSYMQEKLAFIGLRKYLEDEIETLHKIKEEFLSYKDDYTSNKYVENRFRNEWTQNYLYHLHESLTTHSIEKMYGTFKGNTAIIVSSGPSLTEDIDWIRKVSKHALIIAAGSSVQALVKHGIQPHLCVIMDGHEVNNKIFSSDKTLQPTLLFTSSSFYEISERKGENKIYSIMENDQISQYFLQKSKNDILMMPTPTVAGTAIQAAIFLGAEQIVFAGQDLSYPGQKLYSDGVEHLSQDLKIEMLKRAVKQVENVQGGMNFTDASFMSMKESIESLIKYFDHVEFYNSSRLGAVIEGAPFKPIEEIHENLNKAKILQHNLFETWINDHPITVDHEKYMALKEKVEFVLKDVFLIKSEIREIQKLIGTIEGLSRIKPLKCHNMIFDIEEKWGRIVNREWFTPIFESLIPLQLAHFDRMLPAIVVEQNIIIKAGYIREHLGGILTEVETQLPYLESLLVESGKRIDSIQGV</sequence>
<organism evidence="2 3">
    <name type="scientific">Paenibacillus silvae</name>
    <dbReference type="NCBI Taxonomy" id="1325358"/>
    <lineage>
        <taxon>Bacteria</taxon>
        <taxon>Bacillati</taxon>
        <taxon>Bacillota</taxon>
        <taxon>Bacilli</taxon>
        <taxon>Bacillales</taxon>
        <taxon>Paenibacillaceae</taxon>
        <taxon>Paenibacillus</taxon>
    </lineage>
</organism>
<name>A0ABQ1ZFY2_9BACL</name>
<reference evidence="3" key="1">
    <citation type="journal article" date="2019" name="Int. J. Syst. Evol. Microbiol.">
        <title>The Global Catalogue of Microorganisms (GCM) 10K type strain sequencing project: providing services to taxonomists for standard genome sequencing and annotation.</title>
        <authorList>
            <consortium name="The Broad Institute Genomics Platform"/>
            <consortium name="The Broad Institute Genome Sequencing Center for Infectious Disease"/>
            <person name="Wu L."/>
            <person name="Ma J."/>
        </authorList>
    </citation>
    <scope>NUCLEOTIDE SEQUENCE [LARGE SCALE GENOMIC DNA]</scope>
    <source>
        <strain evidence="3">CGMCC 1.12770</strain>
    </source>
</reference>
<evidence type="ECO:0000313" key="2">
    <source>
        <dbReference type="EMBL" id="GGH64410.1"/>
    </source>
</evidence>
<keyword evidence="3" id="KW-1185">Reference proteome</keyword>
<accession>A0ABQ1ZFY2</accession>
<dbReference type="PANTHER" id="PTHR41786">
    <property type="entry name" value="MOTILITY ACCESSORY FACTOR MAF"/>
    <property type="match status" value="1"/>
</dbReference>
<feature type="domain" description="6-hydroxymethylpterin diphosphokinase MptE-like" evidence="1">
    <location>
        <begin position="179"/>
        <end position="347"/>
    </location>
</feature>
<comment type="caution">
    <text evidence="2">The sequence shown here is derived from an EMBL/GenBank/DDBJ whole genome shotgun (WGS) entry which is preliminary data.</text>
</comment>
<dbReference type="Proteomes" id="UP000652153">
    <property type="component" value="Unassembled WGS sequence"/>
</dbReference>
<dbReference type="EMBL" id="BMFU01000007">
    <property type="protein sequence ID" value="GGH64410.1"/>
    <property type="molecule type" value="Genomic_DNA"/>
</dbReference>
<gene>
    <name evidence="2" type="ORF">GCM10008014_42760</name>
</gene>
<proteinExistence type="predicted"/>
<dbReference type="Pfam" id="PF01973">
    <property type="entry name" value="MptE-like"/>
    <property type="match status" value="1"/>
</dbReference>